<keyword evidence="8" id="KW-1185">Reference proteome</keyword>
<evidence type="ECO:0000313" key="5">
    <source>
        <dbReference type="EMBL" id="PSK86368.1"/>
    </source>
</evidence>
<dbReference type="InterPro" id="IPR008920">
    <property type="entry name" value="TF_FadR/GntR_C"/>
</dbReference>
<dbReference type="PANTHER" id="PTHR43537:SF45">
    <property type="entry name" value="GNTR FAMILY REGULATORY PROTEIN"/>
    <property type="match status" value="1"/>
</dbReference>
<organism evidence="6 7">
    <name type="scientific">Limimaricola soesokkakensis</name>
    <dbReference type="NCBI Taxonomy" id="1343159"/>
    <lineage>
        <taxon>Bacteria</taxon>
        <taxon>Pseudomonadati</taxon>
        <taxon>Pseudomonadota</taxon>
        <taxon>Alphaproteobacteria</taxon>
        <taxon>Rhodobacterales</taxon>
        <taxon>Paracoccaceae</taxon>
        <taxon>Limimaricola</taxon>
    </lineage>
</organism>
<evidence type="ECO:0000259" key="4">
    <source>
        <dbReference type="PROSITE" id="PS50949"/>
    </source>
</evidence>
<dbReference type="EMBL" id="PYGB01000005">
    <property type="protein sequence ID" value="PSK86368.1"/>
    <property type="molecule type" value="Genomic_DNA"/>
</dbReference>
<dbReference type="RefSeq" id="WP_242665561.1">
    <property type="nucleotide sequence ID" value="NZ_FWFY01000005.1"/>
</dbReference>
<dbReference type="Proteomes" id="UP000193495">
    <property type="component" value="Unassembled WGS sequence"/>
</dbReference>
<keyword evidence="1" id="KW-0805">Transcription regulation</keyword>
<dbReference type="AlphaFoldDB" id="A0A1X6ZCG1"/>
<dbReference type="InterPro" id="IPR011711">
    <property type="entry name" value="GntR_C"/>
</dbReference>
<gene>
    <name evidence="6" type="primary">lutR_2</name>
    <name evidence="5" type="ORF">CLV79_10575</name>
    <name evidence="6" type="ORF">LOS8367_02097</name>
</gene>
<evidence type="ECO:0000313" key="7">
    <source>
        <dbReference type="Proteomes" id="UP000193495"/>
    </source>
</evidence>
<dbReference type="InterPro" id="IPR000524">
    <property type="entry name" value="Tscrpt_reg_HTH_GntR"/>
</dbReference>
<dbReference type="Gene3D" id="1.10.10.10">
    <property type="entry name" value="Winged helix-like DNA-binding domain superfamily/Winged helix DNA-binding domain"/>
    <property type="match status" value="1"/>
</dbReference>
<sequence length="233" mass="25929">MSMDPAPDPIFARLDRAGLVQHVVRLITDAILQGRLKPGDRLTESGIARELGLSRAPVREAARLLENRGLVVSQPNRGFFVREVTVEAIDSLYELRICIECAAVERLVAGDPAQALIGLRERIDEMRDLAEADDPLSQIEADMAFHRLICLHSGNERFVTVFDQIADETQLSLMLIGRLYDDPMRMAETHEPVFDAIAARDAQGARAALEYHIGTARRVVTDIFRKLKEDGSA</sequence>
<evidence type="ECO:0000256" key="2">
    <source>
        <dbReference type="ARBA" id="ARBA00023125"/>
    </source>
</evidence>
<dbReference type="SMART" id="SM00345">
    <property type="entry name" value="HTH_GNTR"/>
    <property type="match status" value="1"/>
</dbReference>
<evidence type="ECO:0000313" key="8">
    <source>
        <dbReference type="Proteomes" id="UP000240624"/>
    </source>
</evidence>
<keyword evidence="3" id="KW-0804">Transcription</keyword>
<dbReference type="EMBL" id="FWFY01000005">
    <property type="protein sequence ID" value="SLN47063.1"/>
    <property type="molecule type" value="Genomic_DNA"/>
</dbReference>
<dbReference type="Pfam" id="PF07729">
    <property type="entry name" value="FCD"/>
    <property type="match status" value="1"/>
</dbReference>
<reference evidence="5 8" key="2">
    <citation type="submission" date="2018-03" db="EMBL/GenBank/DDBJ databases">
        <title>Genomic Encyclopedia of Archaeal and Bacterial Type Strains, Phase II (KMG-II): from individual species to whole genera.</title>
        <authorList>
            <person name="Goeker M."/>
        </authorList>
    </citation>
    <scope>NUCLEOTIDE SEQUENCE [LARGE SCALE GENOMIC DNA]</scope>
    <source>
        <strain evidence="5 8">DSM 29956</strain>
    </source>
</reference>
<keyword evidence="2" id="KW-0238">DNA-binding</keyword>
<dbReference type="CDD" id="cd07377">
    <property type="entry name" value="WHTH_GntR"/>
    <property type="match status" value="1"/>
</dbReference>
<reference evidence="6 7" key="1">
    <citation type="submission" date="2017-03" db="EMBL/GenBank/DDBJ databases">
        <authorList>
            <person name="Afonso C.L."/>
            <person name="Miller P.J."/>
            <person name="Scott M.A."/>
            <person name="Spackman E."/>
            <person name="Goraichik I."/>
            <person name="Dimitrov K.M."/>
            <person name="Suarez D.L."/>
            <person name="Swayne D.E."/>
        </authorList>
    </citation>
    <scope>NUCLEOTIDE SEQUENCE [LARGE SCALE GENOMIC DNA]</scope>
    <source>
        <strain evidence="6 7">CECT 8367</strain>
    </source>
</reference>
<dbReference type="Pfam" id="PF00392">
    <property type="entry name" value="GntR"/>
    <property type="match status" value="1"/>
</dbReference>
<evidence type="ECO:0000256" key="1">
    <source>
        <dbReference type="ARBA" id="ARBA00023015"/>
    </source>
</evidence>
<dbReference type="PANTHER" id="PTHR43537">
    <property type="entry name" value="TRANSCRIPTIONAL REGULATOR, GNTR FAMILY"/>
    <property type="match status" value="1"/>
</dbReference>
<dbReference type="GO" id="GO:0003700">
    <property type="term" value="F:DNA-binding transcription factor activity"/>
    <property type="evidence" value="ECO:0007669"/>
    <property type="project" value="InterPro"/>
</dbReference>
<dbReference type="SUPFAM" id="SSF48008">
    <property type="entry name" value="GntR ligand-binding domain-like"/>
    <property type="match status" value="1"/>
</dbReference>
<dbReference type="InterPro" id="IPR036388">
    <property type="entry name" value="WH-like_DNA-bd_sf"/>
</dbReference>
<name>A0A1X6ZCG1_9RHOB</name>
<dbReference type="Proteomes" id="UP000240624">
    <property type="component" value="Unassembled WGS sequence"/>
</dbReference>
<protein>
    <submittedName>
        <fullName evidence="5">GntR family transcriptional regulator</fullName>
    </submittedName>
    <submittedName>
        <fullName evidence="6">HTH-type transcriptional regulator LutR</fullName>
    </submittedName>
</protein>
<evidence type="ECO:0000313" key="6">
    <source>
        <dbReference type="EMBL" id="SLN47063.1"/>
    </source>
</evidence>
<dbReference type="InterPro" id="IPR036390">
    <property type="entry name" value="WH_DNA-bd_sf"/>
</dbReference>
<dbReference type="PROSITE" id="PS50949">
    <property type="entry name" value="HTH_GNTR"/>
    <property type="match status" value="1"/>
</dbReference>
<dbReference type="Gene3D" id="1.20.120.530">
    <property type="entry name" value="GntR ligand-binding domain-like"/>
    <property type="match status" value="1"/>
</dbReference>
<dbReference type="SMART" id="SM00895">
    <property type="entry name" value="FCD"/>
    <property type="match status" value="1"/>
</dbReference>
<dbReference type="SUPFAM" id="SSF46785">
    <property type="entry name" value="Winged helix' DNA-binding domain"/>
    <property type="match status" value="1"/>
</dbReference>
<dbReference type="GO" id="GO:0003677">
    <property type="term" value="F:DNA binding"/>
    <property type="evidence" value="ECO:0007669"/>
    <property type="project" value="UniProtKB-KW"/>
</dbReference>
<accession>A0A1X6ZCG1</accession>
<feature type="domain" description="HTH gntR-type" evidence="4">
    <location>
        <begin position="17"/>
        <end position="84"/>
    </location>
</feature>
<evidence type="ECO:0000256" key="3">
    <source>
        <dbReference type="ARBA" id="ARBA00023163"/>
    </source>
</evidence>
<proteinExistence type="predicted"/>